<proteinExistence type="predicted"/>
<keyword evidence="2" id="KW-1185">Reference proteome</keyword>
<accession>A0ABQ8K1F9</accession>
<gene>
    <name evidence="1" type="ORF">C8Q71DRAFT_786786</name>
</gene>
<evidence type="ECO:0000313" key="2">
    <source>
        <dbReference type="Proteomes" id="UP000814176"/>
    </source>
</evidence>
<name>A0ABQ8K1F9_9APHY</name>
<sequence length="154" mass="16946">MTSAAVVYARRRTRSSECSSILPFYPLLPVLTSPQSLAESPSPCWASSPSHAHQHYQCGLRFGYSLHRSHRVQQPVPVLCASRVRPRGRRQGLACHLLVSPTSACHPSVHLQTMTNSWSIVAWHLVNDEHVIKLSDPRLAQVCEGAGMGEGADE</sequence>
<dbReference type="EMBL" id="JADCUA010000032">
    <property type="protein sequence ID" value="KAH9830313.1"/>
    <property type="molecule type" value="Genomic_DNA"/>
</dbReference>
<organism evidence="1 2">
    <name type="scientific">Rhodofomes roseus</name>
    <dbReference type="NCBI Taxonomy" id="34475"/>
    <lineage>
        <taxon>Eukaryota</taxon>
        <taxon>Fungi</taxon>
        <taxon>Dikarya</taxon>
        <taxon>Basidiomycota</taxon>
        <taxon>Agaricomycotina</taxon>
        <taxon>Agaricomycetes</taxon>
        <taxon>Polyporales</taxon>
        <taxon>Rhodofomes</taxon>
    </lineage>
</organism>
<protein>
    <submittedName>
        <fullName evidence="1">Uncharacterized protein</fullName>
    </submittedName>
</protein>
<evidence type="ECO:0000313" key="1">
    <source>
        <dbReference type="EMBL" id="KAH9830313.1"/>
    </source>
</evidence>
<dbReference type="Proteomes" id="UP000814176">
    <property type="component" value="Unassembled WGS sequence"/>
</dbReference>
<reference evidence="1 2" key="1">
    <citation type="journal article" date="2021" name="Environ. Microbiol.">
        <title>Gene family expansions and transcriptome signatures uncover fungal adaptations to wood decay.</title>
        <authorList>
            <person name="Hage H."/>
            <person name="Miyauchi S."/>
            <person name="Viragh M."/>
            <person name="Drula E."/>
            <person name="Min B."/>
            <person name="Chaduli D."/>
            <person name="Navarro D."/>
            <person name="Favel A."/>
            <person name="Norest M."/>
            <person name="Lesage-Meessen L."/>
            <person name="Balint B."/>
            <person name="Merenyi Z."/>
            <person name="de Eugenio L."/>
            <person name="Morin E."/>
            <person name="Martinez A.T."/>
            <person name="Baldrian P."/>
            <person name="Stursova M."/>
            <person name="Martinez M.J."/>
            <person name="Novotny C."/>
            <person name="Magnuson J.K."/>
            <person name="Spatafora J.W."/>
            <person name="Maurice S."/>
            <person name="Pangilinan J."/>
            <person name="Andreopoulos W."/>
            <person name="LaButti K."/>
            <person name="Hundley H."/>
            <person name="Na H."/>
            <person name="Kuo A."/>
            <person name="Barry K."/>
            <person name="Lipzen A."/>
            <person name="Henrissat B."/>
            <person name="Riley R."/>
            <person name="Ahrendt S."/>
            <person name="Nagy L.G."/>
            <person name="Grigoriev I.V."/>
            <person name="Martin F."/>
            <person name="Rosso M.N."/>
        </authorList>
    </citation>
    <scope>NUCLEOTIDE SEQUENCE [LARGE SCALE GENOMIC DNA]</scope>
    <source>
        <strain evidence="1 2">CIRM-BRFM 1785</strain>
    </source>
</reference>
<comment type="caution">
    <text evidence="1">The sequence shown here is derived from an EMBL/GenBank/DDBJ whole genome shotgun (WGS) entry which is preliminary data.</text>
</comment>
<dbReference type="GeneID" id="72005883"/>
<dbReference type="RefSeq" id="XP_047773635.1">
    <property type="nucleotide sequence ID" value="XM_047925151.1"/>
</dbReference>